<dbReference type="PROSITE" id="PS50075">
    <property type="entry name" value="CARRIER"/>
    <property type="match status" value="2"/>
</dbReference>
<evidence type="ECO:0000256" key="2">
    <source>
        <dbReference type="ARBA" id="ARBA00022450"/>
    </source>
</evidence>
<gene>
    <name evidence="7" type="ORF">GCM10022247_26470</name>
</gene>
<dbReference type="Gene3D" id="3.30.300.30">
    <property type="match status" value="1"/>
</dbReference>
<evidence type="ECO:0000256" key="3">
    <source>
        <dbReference type="ARBA" id="ARBA00022553"/>
    </source>
</evidence>
<dbReference type="InterPro" id="IPR006162">
    <property type="entry name" value="Ppantetheine_attach_site"/>
</dbReference>
<dbReference type="InterPro" id="IPR045851">
    <property type="entry name" value="AMP-bd_C_sf"/>
</dbReference>
<dbReference type="RefSeq" id="WP_344874337.1">
    <property type="nucleotide sequence ID" value="NZ_BAABAL010000007.1"/>
</dbReference>
<keyword evidence="4" id="KW-0436">Ligase</keyword>
<dbReference type="CDD" id="cd05930">
    <property type="entry name" value="A_NRPS"/>
    <property type="match status" value="1"/>
</dbReference>
<dbReference type="PROSITE" id="PS00012">
    <property type="entry name" value="PHOSPHOPANTETHEINE"/>
    <property type="match status" value="1"/>
</dbReference>
<dbReference type="InterPro" id="IPR009081">
    <property type="entry name" value="PP-bd_ACP"/>
</dbReference>
<dbReference type="InterPro" id="IPR025110">
    <property type="entry name" value="AMP-bd_C"/>
</dbReference>
<name>A0ABP7RZ53_9PSEU</name>
<dbReference type="PROSITE" id="PS00455">
    <property type="entry name" value="AMP_BINDING"/>
    <property type="match status" value="1"/>
</dbReference>
<dbReference type="Gene3D" id="3.40.50.12780">
    <property type="entry name" value="N-terminal domain of ligase-like"/>
    <property type="match status" value="1"/>
</dbReference>
<dbReference type="InterPro" id="IPR020806">
    <property type="entry name" value="PKS_PP-bd"/>
</dbReference>
<dbReference type="Gene3D" id="3.30.559.10">
    <property type="entry name" value="Chloramphenicol acetyltransferase-like domain"/>
    <property type="match status" value="2"/>
</dbReference>
<dbReference type="InterPro" id="IPR020845">
    <property type="entry name" value="AMP-binding_CS"/>
</dbReference>
<dbReference type="Pfam" id="PF00501">
    <property type="entry name" value="AMP-binding"/>
    <property type="match status" value="1"/>
</dbReference>
<proteinExistence type="predicted"/>
<dbReference type="Gene3D" id="3.30.559.30">
    <property type="entry name" value="Nonribosomal peptide synthetase, condensation domain"/>
    <property type="match status" value="1"/>
</dbReference>
<dbReference type="Gene3D" id="3.40.50.720">
    <property type="entry name" value="NAD(P)-binding Rossmann-like Domain"/>
    <property type="match status" value="1"/>
</dbReference>
<evidence type="ECO:0000313" key="8">
    <source>
        <dbReference type="Proteomes" id="UP001501747"/>
    </source>
</evidence>
<dbReference type="InterPro" id="IPR001242">
    <property type="entry name" value="Condensation_dom"/>
</dbReference>
<keyword evidence="3" id="KW-0597">Phosphoprotein</keyword>
<evidence type="ECO:0000256" key="4">
    <source>
        <dbReference type="ARBA" id="ARBA00022598"/>
    </source>
</evidence>
<dbReference type="SUPFAM" id="SSF56801">
    <property type="entry name" value="Acetyl-CoA synthetase-like"/>
    <property type="match status" value="1"/>
</dbReference>
<evidence type="ECO:0000313" key="7">
    <source>
        <dbReference type="EMBL" id="GAA4004182.1"/>
    </source>
</evidence>
<accession>A0ABP7RZ53</accession>
<dbReference type="EMBL" id="BAABAL010000007">
    <property type="protein sequence ID" value="GAA4004182.1"/>
    <property type="molecule type" value="Genomic_DNA"/>
</dbReference>
<dbReference type="Pfam" id="PF13193">
    <property type="entry name" value="AMP-binding_C"/>
    <property type="match status" value="1"/>
</dbReference>
<sequence>MSLTLHQVRADIAEFLLMEPEELADDLNLYDAGLDSVRMLTIVDRWREHGVHVVFADLMGRPTVADWWSMLSVTAEPETSGQALTPAQQGIRAAQLLDPASPAYNTGEYVEIRGAIDPDAFERAIRQVMGEINQAFAFHSGQSSVEDARRWMRRDLATAVDLDEGPLVGHALFRVDDEFFLWYHRVHHIVLDGFGVALVARRVAEVYTALAEGEKPKPHRFGSSVVEPTADSRQYWMDYLEGCAPVVSFAEGSGLPSRDFHRVRARADAKPDLVVAAVAAYLSYASGAEEVVLGLPVLNRPTTAALSVPTTVLNAIPLRLRVDTDDLSVLAGRVSADLRRSLPHQHYRFEQLRRDIGLHRRLFGPVVNVMPFDYDFRFAGAPCQAHNLSAGPVEDIAVNVYDRRDGDGIEIVIDGNPDRYSLQDLELHLDGVLGFLGGERSVLDGGSHADVRSVAELIRQQPPHATAIEWGDQRLTYAELVAATERVVQVKPARDIDTVAKIVGAVLAGSAYVPFEDPLPDMDFDDPAYVMQTSGSTGAPRRVVVGHGALNAFVAAAVERYDLSTEDRVLQFAPLNFDASVEEIFPILCVGGTLVLRTEEMTESPQALLRACAEQRITILDLPTAYWHELAFAMPPLPPELRLVIIGGETALPERVERWHRAQPHAKLINTYGPTEATVVATAAELVAGGGVPIGKPLRGVKAIVADATGKPVPVGVAGELWLSGDGLAQGYLGEPELTAERFRDGAYRTGDRARVGRDGQLHHLGRLDDEVKISGRRISPTAVEAALVRHPAVREAMVTATARPDGTKVLAAKVVTDLRDHLREQLAVVPSVIELVDALPRNRSGKLDRSADDGTVLGIMRHVLGRPELSTEDNFFESGGESLQMMQVANRVGAALGIEVPAKLVFQHPTAGGLAHALDGGEKRPQASPEDDAVLDRDILPGPAGQRTGRVLLTGATGFVGRHLLAELRGTTGVEVICLARPQYDLTKPWLGLDAATWQDLTRVDAIYHCAAEVSLLRGYDSVRAANVEGTRSLLRLAAAGAPSRIHYVSTVSVLNGLSTGYQRSKWVAEQLVLEAGRRGLDTTIHRLGRVAGPTLNPRDVLWRLLLKGIPAGVLPRLHHAEPWVDARAAAREILAQHGGVHAVAPESRIVLADLYDWIADYGYSVEVCSREEWRARVTDLDPATSALLDLWSDSEATTPEPSTVDKAAVHRLLDHCVAAGLLPAVN</sequence>
<dbReference type="SUPFAM" id="SSF47336">
    <property type="entry name" value="ACP-like"/>
    <property type="match status" value="2"/>
</dbReference>
<protein>
    <submittedName>
        <fullName evidence="7">Thioester reductase domain-containing protein</fullName>
    </submittedName>
</protein>
<dbReference type="PANTHER" id="PTHR44845:SF6">
    <property type="entry name" value="BETA-ALANINE-ACTIVATING ENZYME"/>
    <property type="match status" value="1"/>
</dbReference>
<evidence type="ECO:0000259" key="6">
    <source>
        <dbReference type="PROSITE" id="PS50075"/>
    </source>
</evidence>
<comment type="cofactor">
    <cofactor evidence="1">
        <name>pantetheine 4'-phosphate</name>
        <dbReference type="ChEBI" id="CHEBI:47942"/>
    </cofactor>
</comment>
<dbReference type="InterPro" id="IPR023213">
    <property type="entry name" value="CAT-like_dom_sf"/>
</dbReference>
<evidence type="ECO:0000256" key="5">
    <source>
        <dbReference type="SAM" id="MobiDB-lite"/>
    </source>
</evidence>
<dbReference type="SMART" id="SM00823">
    <property type="entry name" value="PKS_PP"/>
    <property type="match status" value="1"/>
</dbReference>
<dbReference type="Pfam" id="PF07993">
    <property type="entry name" value="NAD_binding_4"/>
    <property type="match status" value="1"/>
</dbReference>
<evidence type="ECO:0000256" key="1">
    <source>
        <dbReference type="ARBA" id="ARBA00001957"/>
    </source>
</evidence>
<organism evidence="7 8">
    <name type="scientific">Allokutzneria multivorans</name>
    <dbReference type="NCBI Taxonomy" id="1142134"/>
    <lineage>
        <taxon>Bacteria</taxon>
        <taxon>Bacillati</taxon>
        <taxon>Actinomycetota</taxon>
        <taxon>Actinomycetes</taxon>
        <taxon>Pseudonocardiales</taxon>
        <taxon>Pseudonocardiaceae</taxon>
        <taxon>Allokutzneria</taxon>
    </lineage>
</organism>
<reference evidence="8" key="1">
    <citation type="journal article" date="2019" name="Int. J. Syst. Evol. Microbiol.">
        <title>The Global Catalogue of Microorganisms (GCM) 10K type strain sequencing project: providing services to taxonomists for standard genome sequencing and annotation.</title>
        <authorList>
            <consortium name="The Broad Institute Genomics Platform"/>
            <consortium name="The Broad Institute Genome Sequencing Center for Infectious Disease"/>
            <person name="Wu L."/>
            <person name="Ma J."/>
        </authorList>
    </citation>
    <scope>NUCLEOTIDE SEQUENCE [LARGE SCALE GENOMIC DNA]</scope>
    <source>
        <strain evidence="8">JCM 17342</strain>
    </source>
</reference>
<dbReference type="InterPro" id="IPR042099">
    <property type="entry name" value="ANL_N_sf"/>
</dbReference>
<dbReference type="Pfam" id="PF00550">
    <property type="entry name" value="PP-binding"/>
    <property type="match status" value="2"/>
</dbReference>
<feature type="domain" description="Carrier" evidence="6">
    <location>
        <begin position="848"/>
        <end position="923"/>
    </location>
</feature>
<comment type="caution">
    <text evidence="7">The sequence shown here is derived from an EMBL/GenBank/DDBJ whole genome shotgun (WGS) entry which is preliminary data.</text>
</comment>
<dbReference type="InterPro" id="IPR036736">
    <property type="entry name" value="ACP-like_sf"/>
</dbReference>
<dbReference type="InterPro" id="IPR036291">
    <property type="entry name" value="NAD(P)-bd_dom_sf"/>
</dbReference>
<dbReference type="InterPro" id="IPR000873">
    <property type="entry name" value="AMP-dep_synth/lig_dom"/>
</dbReference>
<keyword evidence="2" id="KW-0596">Phosphopantetheine</keyword>
<feature type="region of interest" description="Disordered" evidence="5">
    <location>
        <begin position="917"/>
        <end position="941"/>
    </location>
</feature>
<dbReference type="InterPro" id="IPR013120">
    <property type="entry name" value="FAR_NAD-bd"/>
</dbReference>
<dbReference type="Gene3D" id="1.10.1200.10">
    <property type="entry name" value="ACP-like"/>
    <property type="match status" value="2"/>
</dbReference>
<dbReference type="Proteomes" id="UP001501747">
    <property type="component" value="Unassembled WGS sequence"/>
</dbReference>
<keyword evidence="8" id="KW-1185">Reference proteome</keyword>
<dbReference type="PANTHER" id="PTHR44845">
    <property type="entry name" value="CARRIER DOMAIN-CONTAINING PROTEIN"/>
    <property type="match status" value="1"/>
</dbReference>
<dbReference type="SUPFAM" id="SSF51735">
    <property type="entry name" value="NAD(P)-binding Rossmann-fold domains"/>
    <property type="match status" value="1"/>
</dbReference>
<feature type="domain" description="Carrier" evidence="6">
    <location>
        <begin position="1"/>
        <end position="75"/>
    </location>
</feature>
<dbReference type="SUPFAM" id="SSF52777">
    <property type="entry name" value="CoA-dependent acyltransferases"/>
    <property type="match status" value="2"/>
</dbReference>
<dbReference type="Pfam" id="PF00668">
    <property type="entry name" value="Condensation"/>
    <property type="match status" value="1"/>
</dbReference>